<dbReference type="NCBIfam" id="NF004016">
    <property type="entry name" value="PRK05478.1"/>
    <property type="match status" value="1"/>
</dbReference>
<dbReference type="InterPro" id="IPR001030">
    <property type="entry name" value="Acoase/IPM_deHydtase_lsu_aba"/>
</dbReference>
<dbReference type="UniPathway" id="UPA00048">
    <property type="reaction ID" value="UER00071"/>
</dbReference>
<comment type="function">
    <text evidence="3">Catalyzes the isomerization between 2-isopropylmalate and 3-isopropylmalate, via the formation of 2-isopropylmaleate.</text>
</comment>
<protein>
    <recommendedName>
        <fullName evidence="6">3-isopropylmalate dehydratase</fullName>
        <ecNumber evidence="6">4.2.1.33</ecNumber>
    </recommendedName>
</protein>
<dbReference type="InterPro" id="IPR015931">
    <property type="entry name" value="Acnase/IPM_dHydase_lsu_aba_1/3"/>
</dbReference>
<dbReference type="GO" id="GO:0046872">
    <property type="term" value="F:metal ion binding"/>
    <property type="evidence" value="ECO:0007669"/>
    <property type="project" value="UniProtKB-KW"/>
</dbReference>
<comment type="catalytic activity">
    <reaction evidence="1">
        <text>(2R,3S)-3-isopropylmalate = (2S)-2-isopropylmalate</text>
        <dbReference type="Rhea" id="RHEA:32287"/>
        <dbReference type="ChEBI" id="CHEBI:1178"/>
        <dbReference type="ChEBI" id="CHEBI:35121"/>
        <dbReference type="EC" id="4.2.1.33"/>
    </reaction>
</comment>
<dbReference type="PRINTS" id="PR00415">
    <property type="entry name" value="ACONITASE"/>
</dbReference>
<dbReference type="AlphaFoldDB" id="A0A225MFZ0"/>
<dbReference type="NCBIfam" id="TIGR00170">
    <property type="entry name" value="leuC"/>
    <property type="match status" value="1"/>
</dbReference>
<comment type="pathway">
    <text evidence="4">Amino-acid biosynthesis; L-leucine biosynthesis; L-leucine from 3-methyl-2-oxobutanoate: step 2/4.</text>
</comment>
<organism evidence="16 17">
    <name type="scientific">Candidimonas nitroreducens</name>
    <dbReference type="NCBI Taxonomy" id="683354"/>
    <lineage>
        <taxon>Bacteria</taxon>
        <taxon>Pseudomonadati</taxon>
        <taxon>Pseudomonadota</taxon>
        <taxon>Betaproteobacteria</taxon>
        <taxon>Burkholderiales</taxon>
        <taxon>Alcaligenaceae</taxon>
        <taxon>Candidimonas</taxon>
    </lineage>
</organism>
<evidence type="ECO:0000256" key="14">
    <source>
        <dbReference type="ARBA" id="ARBA00023304"/>
    </source>
</evidence>
<evidence type="ECO:0000256" key="12">
    <source>
        <dbReference type="ARBA" id="ARBA00023014"/>
    </source>
</evidence>
<keyword evidence="7" id="KW-0432">Leucine biosynthesis</keyword>
<dbReference type="Gene3D" id="3.30.499.10">
    <property type="entry name" value="Aconitase, domain 3"/>
    <property type="match status" value="2"/>
</dbReference>
<evidence type="ECO:0000256" key="3">
    <source>
        <dbReference type="ARBA" id="ARBA00002695"/>
    </source>
</evidence>
<dbReference type="PANTHER" id="PTHR43822:SF9">
    <property type="entry name" value="3-ISOPROPYLMALATE DEHYDRATASE"/>
    <property type="match status" value="1"/>
</dbReference>
<dbReference type="InterPro" id="IPR050067">
    <property type="entry name" value="IPM_dehydratase_rel_enz"/>
</dbReference>
<dbReference type="NCBIfam" id="NF009116">
    <property type="entry name" value="PRK12466.1"/>
    <property type="match status" value="1"/>
</dbReference>
<comment type="caution">
    <text evidence="16">The sequence shown here is derived from an EMBL/GenBank/DDBJ whole genome shotgun (WGS) entry which is preliminary data.</text>
</comment>
<keyword evidence="17" id="KW-1185">Reference proteome</keyword>
<comment type="cofactor">
    <cofactor evidence="2">
        <name>[4Fe-4S] cluster</name>
        <dbReference type="ChEBI" id="CHEBI:49883"/>
    </cofactor>
</comment>
<evidence type="ECO:0000256" key="11">
    <source>
        <dbReference type="ARBA" id="ARBA00023004"/>
    </source>
</evidence>
<evidence type="ECO:0000256" key="9">
    <source>
        <dbReference type="ARBA" id="ARBA00022605"/>
    </source>
</evidence>
<evidence type="ECO:0000256" key="5">
    <source>
        <dbReference type="ARBA" id="ARBA00011271"/>
    </source>
</evidence>
<feature type="domain" description="Aconitase/3-isopropylmalate dehydratase large subunit alpha/beta/alpha" evidence="15">
    <location>
        <begin position="9"/>
        <end position="457"/>
    </location>
</feature>
<evidence type="ECO:0000256" key="7">
    <source>
        <dbReference type="ARBA" id="ARBA00022430"/>
    </source>
</evidence>
<dbReference type="PROSITE" id="PS01244">
    <property type="entry name" value="ACONITASE_2"/>
    <property type="match status" value="1"/>
</dbReference>
<name>A0A225MFZ0_9BURK</name>
<evidence type="ECO:0000256" key="6">
    <source>
        <dbReference type="ARBA" id="ARBA00011998"/>
    </source>
</evidence>
<dbReference type="GO" id="GO:0009098">
    <property type="term" value="P:L-leucine biosynthetic process"/>
    <property type="evidence" value="ECO:0007669"/>
    <property type="project" value="UniProtKB-UniPathway"/>
</dbReference>
<keyword evidence="12" id="KW-0411">Iron-sulfur</keyword>
<dbReference type="Proteomes" id="UP000214603">
    <property type="component" value="Unassembled WGS sequence"/>
</dbReference>
<keyword evidence="10" id="KW-0479">Metal-binding</keyword>
<dbReference type="OrthoDB" id="9802769at2"/>
<accession>A0A225MFZ0</accession>
<reference evidence="17" key="1">
    <citation type="submission" date="2017-06" db="EMBL/GenBank/DDBJ databases">
        <title>Herbaspirillum phytohormonus sp. nov., isolated from the root nodule of Robinia pseudoacacia in lead-zinc mine.</title>
        <authorList>
            <person name="Fan M."/>
            <person name="Lin Y."/>
        </authorList>
    </citation>
    <scope>NUCLEOTIDE SEQUENCE [LARGE SCALE GENOMIC DNA]</scope>
    <source>
        <strain evidence="17">SC-089</strain>
    </source>
</reference>
<evidence type="ECO:0000256" key="10">
    <source>
        <dbReference type="ARBA" id="ARBA00022723"/>
    </source>
</evidence>
<dbReference type="PANTHER" id="PTHR43822">
    <property type="entry name" value="HOMOACONITASE, MITOCHONDRIAL-RELATED"/>
    <property type="match status" value="1"/>
</dbReference>
<keyword evidence="8" id="KW-0004">4Fe-4S</keyword>
<gene>
    <name evidence="16" type="primary">leuC</name>
    <name evidence="16" type="ORF">CEY11_11295</name>
</gene>
<dbReference type="PROSITE" id="PS00450">
    <property type="entry name" value="ACONITASE_1"/>
    <property type="match status" value="1"/>
</dbReference>
<evidence type="ECO:0000256" key="2">
    <source>
        <dbReference type="ARBA" id="ARBA00001966"/>
    </source>
</evidence>
<dbReference type="EMBL" id="NJIH01000006">
    <property type="protein sequence ID" value="OWT60237.1"/>
    <property type="molecule type" value="Genomic_DNA"/>
</dbReference>
<dbReference type="SUPFAM" id="SSF53732">
    <property type="entry name" value="Aconitase iron-sulfur domain"/>
    <property type="match status" value="1"/>
</dbReference>
<dbReference type="GO" id="GO:0003861">
    <property type="term" value="F:3-isopropylmalate dehydratase activity"/>
    <property type="evidence" value="ECO:0007669"/>
    <property type="project" value="UniProtKB-EC"/>
</dbReference>
<evidence type="ECO:0000313" key="17">
    <source>
        <dbReference type="Proteomes" id="UP000214603"/>
    </source>
</evidence>
<keyword evidence="14" id="KW-0100">Branched-chain amino acid biosynthesis</keyword>
<proteinExistence type="predicted"/>
<evidence type="ECO:0000313" key="16">
    <source>
        <dbReference type="EMBL" id="OWT60237.1"/>
    </source>
</evidence>
<dbReference type="InterPro" id="IPR004430">
    <property type="entry name" value="3-IsopropMal_deHydase_lsu"/>
</dbReference>
<evidence type="ECO:0000256" key="4">
    <source>
        <dbReference type="ARBA" id="ARBA00004729"/>
    </source>
</evidence>
<evidence type="ECO:0000256" key="13">
    <source>
        <dbReference type="ARBA" id="ARBA00023239"/>
    </source>
</evidence>
<dbReference type="EC" id="4.2.1.33" evidence="6"/>
<evidence type="ECO:0000256" key="1">
    <source>
        <dbReference type="ARBA" id="ARBA00000491"/>
    </source>
</evidence>
<keyword evidence="11" id="KW-0408">Iron</keyword>
<keyword evidence="9" id="KW-0028">Amino-acid biosynthesis</keyword>
<evidence type="ECO:0000256" key="8">
    <source>
        <dbReference type="ARBA" id="ARBA00022485"/>
    </source>
</evidence>
<dbReference type="GO" id="GO:0051539">
    <property type="term" value="F:4 iron, 4 sulfur cluster binding"/>
    <property type="evidence" value="ECO:0007669"/>
    <property type="project" value="UniProtKB-KW"/>
</dbReference>
<dbReference type="InterPro" id="IPR018136">
    <property type="entry name" value="Aconitase_4Fe-4S_BS"/>
</dbReference>
<dbReference type="Pfam" id="PF00330">
    <property type="entry name" value="Aconitase"/>
    <property type="match status" value="1"/>
</dbReference>
<keyword evidence="13" id="KW-0456">Lyase</keyword>
<evidence type="ECO:0000259" key="15">
    <source>
        <dbReference type="Pfam" id="PF00330"/>
    </source>
</evidence>
<dbReference type="InterPro" id="IPR036008">
    <property type="entry name" value="Aconitase_4Fe-4S_dom"/>
</dbReference>
<sequence>MDTPRTLFEKIWQSHTIIEEEGGQSLLYVDWLLCSEGSIHAFNILRQEGVGIRRPGQVKGVADHYASTSGPRLQDVMGDDRRNMIRTLERNTGEFGVELFGLEHPARGIQHLVGPEQGMTQPGLIVLCGDSHTSTQSAVGALAFSIGGELAHALATQTVWQRKPRKMRVWVKGTRPRGVSAKDVILAIIAQVGHSGALQHAVEYDGPAIRAMSIEERMTVCNMSVEAGARLGIIGPDEKTYEYLRNRPYGPREGEEMDRATAYWRTLPTDPGALFDKEHVLDAGTLTPMVTWGNTPADAVSIEARVPDPQDESDEQRRNSMERSLQYMGLRPGTRMQDIAVDQVFIGSCTNGRLADLRAAASVIRGRRAVVPALVSPGSQQVKRNAEAEGLDRIFREAGFTWGEASCSMCVGMNGDSVPEGMRCASTSNRNFRGRQGPGSRTHLLGPEMAAAAALAGRLTDVREWLET</sequence>
<dbReference type="RefSeq" id="WP_088603494.1">
    <property type="nucleotide sequence ID" value="NZ_NJIH01000006.1"/>
</dbReference>
<comment type="subunit">
    <text evidence="5">Heterodimer of LeuC and LeuD.</text>
</comment>